<comment type="caution">
    <text evidence="1">The sequence shown here is derived from an EMBL/GenBank/DDBJ whole genome shotgun (WGS) entry which is preliminary data.</text>
</comment>
<reference evidence="1" key="1">
    <citation type="submission" date="2023-04" db="EMBL/GenBank/DDBJ databases">
        <title>Draft Genome sequencing of Naganishia species isolated from polar environments using Oxford Nanopore Technology.</title>
        <authorList>
            <person name="Leo P."/>
            <person name="Venkateswaran K."/>
        </authorList>
    </citation>
    <scope>NUCLEOTIDE SEQUENCE</scope>
    <source>
        <strain evidence="1">DBVPG 5303</strain>
    </source>
</reference>
<gene>
    <name evidence="1" type="ORF">QFC24_006491</name>
</gene>
<dbReference type="EMBL" id="JASBWV010000032">
    <property type="protein sequence ID" value="KAJ9117395.1"/>
    <property type="molecule type" value="Genomic_DNA"/>
</dbReference>
<keyword evidence="2" id="KW-1185">Reference proteome</keyword>
<evidence type="ECO:0000313" key="2">
    <source>
        <dbReference type="Proteomes" id="UP001234202"/>
    </source>
</evidence>
<protein>
    <submittedName>
        <fullName evidence="1">Uncharacterized protein</fullName>
    </submittedName>
</protein>
<sequence>MTTNDISSNGLLSSSSPHKHKKGLPSPRKKASTVTQVLSRKQSAVAPTGTVLKPVSSNFFYQHDETSKKATPSRSRILIGSREANEWKKRKAAEQDIGVPWMLGKPMNSGKGFMGSGALHDSKRIKLSPVDNNTSQANRYSDIGSPNKEFDESYALGEEMRSSKKQFPLFMPSPSPKKLASTASQPQVLDKQAKQLFDDLLEGLDTDVGFFDDDLDSKSVDEGDQLGENGVGREFGRSDSTLPAGHEDVKPELEADFEMCDWMKVGPPAVDNKTKVSHSGIAIDGPRATDRTSNDVKPEFATAAKSDPAQDTDSEYADEFDYDNINLDDLDLAANSDGTETNIPPTAGLVSIYPLLNPPIHDPLKSVSAAYDPLPWRRCIVESVSEENTNHRFGQAERVVHCRVVESFAAHGSEVAEGEAGRVQVGSKLKCRLKGEWADLVLASGDIINIISPQLTKVQPSMSGQPTSSEPQTMELSFSYQTPSNYLITHPDILFPMTSLAGAVGCRRKPLVMDLVKGSGSGGSSKPLLYGNILHELLQDTFQTRKFSAQDMKSCLDTLLRKPGYQLDIWSCDLGVEEVRAEVWEKALQSLVTFGNKWVGEKPNEVATLHSSLAKLAITGLHDIEEAIWSPKWGMKGKIDASVQATIQLPDKKAKPGFPSLATEGQSESGPMPFEIKTGRAVGVMEHRAQTMLYTLLMEERYRTPIKSGLLYYTQTDSVLEVPAATGEIRSLLMARNELAGYASRKRVRQERDKLGRGSQTYTQECKPLAIPLSIDKQYPKCDPVEPEVDVDDEFAHLDDALPDLQTMDTHSTSQTRLQATGISLTRDLEELPILPPTIDNERECTRCYASDACMLYRRAIDGVEPHDNDPIGEIFGRKTGHLTPEDLSFFSHWEELVSIEEQDMMRFKNQLWTMTAKQREKSGRCFANMKIVRHENEDGLVLSKIHKHIYTFVRATEKDSAQGSQPSTSFLSGHIGKNDPISLSIEPEFLAIGRGFVLGLTPTEVTIGTNLEIKVDALLDRSGRDRSTPIVWRIDKDEMLAGTAKMRNNLANLFFAEEAGGDLRRRDLIVHLQSPRFEEVHAPDNDEIPEHLNPDQRLAMKKVLTAKDYALILGMPGTGKTTTIAEIILALVKRGKSVLLTSYTHSAVDTILMKLVNSDHRILRLGNADKVSGMGSERGPIAYFIHPDVRHLSLDAHGAVDSLSQLEDRLMSPQIVATTCLSIDHFVLVGDHFQLPPIVKNAEARRGGLDVSLFKLLCDNHPEAVIDLSYQYRMNADVMSLSNTLIYNNRLKCGSDTIANQALEIPEEVSAHKCQAPCWINQTLLPSVKTVFLNTDKMPAREARAGDLVYNQVEANIVFQLTSELVTCGVREEQIGVITPYRQQIKMLSAMLQDMKGIEVMTSDKSQGRDKDCIIISMVRSNDLGSIGELLRDWRRINVSFTRAKKKLIIIGSKSTLSADDRLLSDFFALIEERNWIADLPNDAVIMHSDAFVSPVNTLSDCKAKEERSPRTSKVAKLSQSLVDSKPFMRDILNASLSFIDLFHTGEAEN</sequence>
<proteinExistence type="predicted"/>
<organism evidence="1 2">
    <name type="scientific">Naganishia onofrii</name>
    <dbReference type="NCBI Taxonomy" id="1851511"/>
    <lineage>
        <taxon>Eukaryota</taxon>
        <taxon>Fungi</taxon>
        <taxon>Dikarya</taxon>
        <taxon>Basidiomycota</taxon>
        <taxon>Agaricomycotina</taxon>
        <taxon>Tremellomycetes</taxon>
        <taxon>Filobasidiales</taxon>
        <taxon>Filobasidiaceae</taxon>
        <taxon>Naganishia</taxon>
    </lineage>
</organism>
<evidence type="ECO:0000313" key="1">
    <source>
        <dbReference type="EMBL" id="KAJ9117395.1"/>
    </source>
</evidence>
<accession>A0ACC2X1E1</accession>
<dbReference type="Proteomes" id="UP001234202">
    <property type="component" value="Unassembled WGS sequence"/>
</dbReference>
<name>A0ACC2X1E1_9TREE</name>